<protein>
    <recommendedName>
        <fullName evidence="5">Protein tincar</fullName>
    </recommendedName>
</protein>
<accession>A0AAW1MVQ5</accession>
<comment type="caution">
    <text evidence="3">The sequence shown here is derived from an EMBL/GenBank/DDBJ whole genome shotgun (WGS) entry which is preliminary data.</text>
</comment>
<keyword evidence="2" id="KW-0472">Membrane</keyword>
<feature type="transmembrane region" description="Helical" evidence="2">
    <location>
        <begin position="292"/>
        <end position="316"/>
    </location>
</feature>
<evidence type="ECO:0000313" key="4">
    <source>
        <dbReference type="Proteomes" id="UP001458880"/>
    </source>
</evidence>
<feature type="compositionally biased region" description="Polar residues" evidence="1">
    <location>
        <begin position="709"/>
        <end position="718"/>
    </location>
</feature>
<feature type="transmembrane region" description="Helical" evidence="2">
    <location>
        <begin position="265"/>
        <end position="286"/>
    </location>
</feature>
<feature type="transmembrane region" description="Helical" evidence="2">
    <location>
        <begin position="346"/>
        <end position="374"/>
    </location>
</feature>
<dbReference type="Proteomes" id="UP001458880">
    <property type="component" value="Unassembled WGS sequence"/>
</dbReference>
<reference evidence="3 4" key="1">
    <citation type="journal article" date="2024" name="BMC Genomics">
        <title>De novo assembly and annotation of Popillia japonica's genome with initial clues to its potential as an invasive pest.</title>
        <authorList>
            <person name="Cucini C."/>
            <person name="Boschi S."/>
            <person name="Funari R."/>
            <person name="Cardaioli E."/>
            <person name="Iannotti N."/>
            <person name="Marturano G."/>
            <person name="Paoli F."/>
            <person name="Bruttini M."/>
            <person name="Carapelli A."/>
            <person name="Frati F."/>
            <person name="Nardi F."/>
        </authorList>
    </citation>
    <scope>NUCLEOTIDE SEQUENCE [LARGE SCALE GENOMIC DNA]</scope>
    <source>
        <strain evidence="3">DMR45628</strain>
    </source>
</reference>
<keyword evidence="4" id="KW-1185">Reference proteome</keyword>
<sequence>MTEKHKSHRSATCSKCSAIHFNNLWSVWYGALGGIFQVCVALKCTKRLLNYSVLSWPSNLPLPSFEMNISLILTGAAILLIPFFVVTAIFKVGNLANDGHKLGRHLSACSKERASEQFASYSGCNCWKFGGPTGPFLHIVIAFCLMLPKLLMQARFIEAGFFPQEMIWRTDLNFMSLHNDQMVILNFMTLTSNDTTKGINTRMFTEPTVTTMNVEDNTISNLDVEKGSMNLASTVVNILKDYIGTDDRNYNVIEYERSNQISIEFINFTLALSIYAVRYASLFWATSKWLSLLFSVQLLLNGIQILLSYAGVSILYKVQIMGGLKALPLYKHQIAKSMFTDNSTPFLLNSLVSILLYILYVLLIISSSLVFYLYGHIRFKNFLNQNCQRKVILLKEGNTSRWIYFTHCAALFLLIAIGVCSAPLFYDYLIVYRGSLNSTILFCIIGGVLHLFLWIVLWLFLTIKQNWDFKLRITIGNASVKQSNSIKLAAEVFHTKKHDNFEQPLLVASNGYVYSVTENNLKSDIVDILHKDLSKSNTRSADTLSSDDNSDNQIYWLKSELFDSRDNHFKHIKEKSSTDRPTSRMCTHDDGDYATLKKPENKDVDDVTEVDKLLSEVHIMDISYANTNQDLIPIEEESKEDSTELLIPNTSSNVTIIEASNTVITHEPQKIQLHKCKRTTSIVHDEGITKYDSISMESSNSPPDHPDSETSSGVHSNESADQQLFTCNQQNTTFQEPSKPAGTRVVPSPTVPEQIRENLKWKSCSLHRCVRPDSVDSSASVTNKYYSLNPNISVLQEQLLKKSICPHNLNQSKNASEDTLVICRKLQPFKLGESGCVTSLSVDDQFGRATNMRMSSFEHKFKSSHGTFSNISFNSSNKNIYTQCPSTSVTQANYNGSNVSQPNALYQRQHTTIPSHHNGVELYNNHGHQYVKN</sequence>
<feature type="transmembrane region" description="Helical" evidence="2">
    <location>
        <begin position="65"/>
        <end position="90"/>
    </location>
</feature>
<feature type="transmembrane region" description="Helical" evidence="2">
    <location>
        <begin position="438"/>
        <end position="461"/>
    </location>
</feature>
<feature type="transmembrane region" description="Helical" evidence="2">
    <location>
        <begin position="27"/>
        <end position="44"/>
    </location>
</feature>
<dbReference type="PANTHER" id="PTHR21579:SF20">
    <property type="entry name" value="PROTEIN TINCAR"/>
    <property type="match status" value="1"/>
</dbReference>
<gene>
    <name evidence="3" type="ORF">QE152_g4884</name>
</gene>
<evidence type="ECO:0000313" key="3">
    <source>
        <dbReference type="EMBL" id="KAK9751625.1"/>
    </source>
</evidence>
<keyword evidence="2" id="KW-0812">Transmembrane</keyword>
<name>A0AAW1MVQ5_POPJA</name>
<dbReference type="AlphaFoldDB" id="A0AAW1MVQ5"/>
<dbReference type="InterPro" id="IPR053291">
    <property type="entry name" value="Ommatidial_diff-associated"/>
</dbReference>
<dbReference type="EMBL" id="JASPKY010000026">
    <property type="protein sequence ID" value="KAK9751625.1"/>
    <property type="molecule type" value="Genomic_DNA"/>
</dbReference>
<evidence type="ECO:0000256" key="2">
    <source>
        <dbReference type="SAM" id="Phobius"/>
    </source>
</evidence>
<proteinExistence type="predicted"/>
<feature type="region of interest" description="Disordered" evidence="1">
    <location>
        <begin position="693"/>
        <end position="718"/>
    </location>
</feature>
<keyword evidence="2" id="KW-1133">Transmembrane helix</keyword>
<feature type="transmembrane region" description="Helical" evidence="2">
    <location>
        <begin position="402"/>
        <end position="426"/>
    </location>
</feature>
<evidence type="ECO:0000256" key="1">
    <source>
        <dbReference type="SAM" id="MobiDB-lite"/>
    </source>
</evidence>
<evidence type="ECO:0008006" key="5">
    <source>
        <dbReference type="Google" id="ProtNLM"/>
    </source>
</evidence>
<organism evidence="3 4">
    <name type="scientific">Popillia japonica</name>
    <name type="common">Japanese beetle</name>
    <dbReference type="NCBI Taxonomy" id="7064"/>
    <lineage>
        <taxon>Eukaryota</taxon>
        <taxon>Metazoa</taxon>
        <taxon>Ecdysozoa</taxon>
        <taxon>Arthropoda</taxon>
        <taxon>Hexapoda</taxon>
        <taxon>Insecta</taxon>
        <taxon>Pterygota</taxon>
        <taxon>Neoptera</taxon>
        <taxon>Endopterygota</taxon>
        <taxon>Coleoptera</taxon>
        <taxon>Polyphaga</taxon>
        <taxon>Scarabaeiformia</taxon>
        <taxon>Scarabaeidae</taxon>
        <taxon>Rutelinae</taxon>
        <taxon>Popillia</taxon>
    </lineage>
</organism>
<dbReference type="PANTHER" id="PTHR21579">
    <property type="entry name" value="PROTEIN TINCAR"/>
    <property type="match status" value="1"/>
</dbReference>